<feature type="compositionally biased region" description="Polar residues" evidence="5">
    <location>
        <begin position="36"/>
        <end position="52"/>
    </location>
</feature>
<name>A0A1F6C2H7_9BACT</name>
<evidence type="ECO:0000313" key="8">
    <source>
        <dbReference type="Proteomes" id="UP000178249"/>
    </source>
</evidence>
<feature type="compositionally biased region" description="Basic and acidic residues" evidence="5">
    <location>
        <begin position="177"/>
        <end position="189"/>
    </location>
</feature>
<dbReference type="Proteomes" id="UP000178249">
    <property type="component" value="Unassembled WGS sequence"/>
</dbReference>
<reference evidence="7 8" key="1">
    <citation type="journal article" date="2016" name="Nat. Commun.">
        <title>Thousands of microbial genomes shed light on interconnected biogeochemical processes in an aquifer system.</title>
        <authorList>
            <person name="Anantharaman K."/>
            <person name="Brown C.T."/>
            <person name="Hug L.A."/>
            <person name="Sharon I."/>
            <person name="Castelle C.J."/>
            <person name="Probst A.J."/>
            <person name="Thomas B.C."/>
            <person name="Singh A."/>
            <person name="Wilkins M.J."/>
            <person name="Karaoz U."/>
            <person name="Brodie E.L."/>
            <person name="Williams K.H."/>
            <person name="Hubbard S.S."/>
            <person name="Banfield J.F."/>
        </authorList>
    </citation>
    <scope>NUCLEOTIDE SEQUENCE [LARGE SCALE GENOMIC DNA]</scope>
</reference>
<feature type="compositionally biased region" description="Basic and acidic residues" evidence="5">
    <location>
        <begin position="19"/>
        <end position="29"/>
    </location>
</feature>
<gene>
    <name evidence="7" type="ORF">A2841_01350</name>
</gene>
<dbReference type="GO" id="GO:0005509">
    <property type="term" value="F:calcium ion binding"/>
    <property type="evidence" value="ECO:0007669"/>
    <property type="project" value="InterPro"/>
</dbReference>
<dbReference type="PANTHER" id="PTHR37467">
    <property type="entry name" value="EXPORTED CALCIUM-BINDING GLYCOPROTEIN-RELATED"/>
    <property type="match status" value="1"/>
</dbReference>
<dbReference type="Pfam" id="PF18884">
    <property type="entry name" value="TSP3_bac"/>
    <property type="match status" value="3"/>
</dbReference>
<comment type="subcellular location">
    <subcellularLocation>
        <location evidence="1">Secreted</location>
    </subcellularLocation>
</comment>
<dbReference type="Gene3D" id="4.10.1080.10">
    <property type="entry name" value="TSP type-3 repeat"/>
    <property type="match status" value="1"/>
</dbReference>
<keyword evidence="6" id="KW-0812">Transmembrane</keyword>
<keyword evidence="3" id="KW-0732">Signal</keyword>
<evidence type="ECO:0000256" key="1">
    <source>
        <dbReference type="ARBA" id="ARBA00004613"/>
    </source>
</evidence>
<evidence type="ECO:0000256" key="6">
    <source>
        <dbReference type="SAM" id="Phobius"/>
    </source>
</evidence>
<feature type="region of interest" description="Disordered" evidence="5">
    <location>
        <begin position="84"/>
        <end position="191"/>
    </location>
</feature>
<keyword evidence="4" id="KW-0106">Calcium</keyword>
<dbReference type="InterPro" id="IPR053180">
    <property type="entry name" value="Ca-binding_acidic-repeat"/>
</dbReference>
<dbReference type="EMBL" id="MFKP01000046">
    <property type="protein sequence ID" value="OGG43263.1"/>
    <property type="molecule type" value="Genomic_DNA"/>
</dbReference>
<evidence type="ECO:0000256" key="4">
    <source>
        <dbReference type="ARBA" id="ARBA00022837"/>
    </source>
</evidence>
<feature type="compositionally biased region" description="Low complexity" evidence="5">
    <location>
        <begin position="88"/>
        <end position="121"/>
    </location>
</feature>
<evidence type="ECO:0000256" key="3">
    <source>
        <dbReference type="ARBA" id="ARBA00022729"/>
    </source>
</evidence>
<keyword evidence="2" id="KW-0964">Secreted</keyword>
<organism evidence="7 8">
    <name type="scientific">Candidatus Kaiserbacteria bacterium RIFCSPHIGHO2_01_FULL_48_10</name>
    <dbReference type="NCBI Taxonomy" id="1798476"/>
    <lineage>
        <taxon>Bacteria</taxon>
        <taxon>Candidatus Kaiseribacteriota</taxon>
    </lineage>
</organism>
<dbReference type="SUPFAM" id="SSF103647">
    <property type="entry name" value="TSP type-3 repeat"/>
    <property type="match status" value="1"/>
</dbReference>
<sequence length="212" mass="22280">MANQAKSSKEPEDILEEVDTPRKNAEQRRARALAGQGTTPSINSERQLPSSSGHRLPFIVGGVVAIFLLLGAAGFVMLSQKGNNTDQTSTNTSGSNANTNQIGASNTNTAANTNAGANINALRGTPSDTDGDGLSNSDEAKAGTDQNNPDTDGDGLSDREEVQVWKTNPLKADTDDDGFKDGDEIRQGFDPKVAGGKLLDLQKAIQQLNVNK</sequence>
<feature type="transmembrane region" description="Helical" evidence="6">
    <location>
        <begin position="56"/>
        <end position="78"/>
    </location>
</feature>
<dbReference type="AlphaFoldDB" id="A0A1F6C2H7"/>
<keyword evidence="6" id="KW-0472">Membrane</keyword>
<evidence type="ECO:0000313" key="7">
    <source>
        <dbReference type="EMBL" id="OGG43263.1"/>
    </source>
</evidence>
<proteinExistence type="predicted"/>
<comment type="caution">
    <text evidence="7">The sequence shown here is derived from an EMBL/GenBank/DDBJ whole genome shotgun (WGS) entry which is preliminary data.</text>
</comment>
<keyword evidence="6" id="KW-1133">Transmembrane helix</keyword>
<evidence type="ECO:0000256" key="5">
    <source>
        <dbReference type="SAM" id="MobiDB-lite"/>
    </source>
</evidence>
<dbReference type="InterPro" id="IPR028974">
    <property type="entry name" value="TSP_type-3_rpt"/>
</dbReference>
<evidence type="ECO:0000256" key="2">
    <source>
        <dbReference type="ARBA" id="ARBA00022525"/>
    </source>
</evidence>
<protein>
    <submittedName>
        <fullName evidence="7">Uncharacterized protein</fullName>
    </submittedName>
</protein>
<dbReference type="InterPro" id="IPR059100">
    <property type="entry name" value="TSP3_bac"/>
</dbReference>
<accession>A0A1F6C2H7</accession>
<feature type="region of interest" description="Disordered" evidence="5">
    <location>
        <begin position="1"/>
        <end position="52"/>
    </location>
</feature>
<dbReference type="PANTHER" id="PTHR37467:SF1">
    <property type="entry name" value="EXPORTED CALCIUM-BINDING GLYCOPROTEIN"/>
    <property type="match status" value="1"/>
</dbReference>